<dbReference type="OMA" id="MDVAYSK"/>
<protein>
    <submittedName>
        <fullName evidence="2">Uncharacterized protein</fullName>
    </submittedName>
</protein>
<feature type="region of interest" description="Disordered" evidence="1">
    <location>
        <begin position="167"/>
        <end position="208"/>
    </location>
</feature>
<dbReference type="Proteomes" id="UP000006906">
    <property type="component" value="Chromosome 3"/>
</dbReference>
<dbReference type="InterPro" id="IPR029063">
    <property type="entry name" value="SAM-dependent_MTases_sf"/>
</dbReference>
<reference evidence="2 3" key="1">
    <citation type="journal article" date="2007" name="Science">
        <title>The Chlamydomonas genome reveals the evolution of key animal and plant functions.</title>
        <authorList>
            <person name="Merchant S.S."/>
            <person name="Prochnik S.E."/>
            <person name="Vallon O."/>
            <person name="Harris E.H."/>
            <person name="Karpowicz S.J."/>
            <person name="Witman G.B."/>
            <person name="Terry A."/>
            <person name="Salamov A."/>
            <person name="Fritz-Laylin L.K."/>
            <person name="Marechal-Drouard L."/>
            <person name="Marshall W.F."/>
            <person name="Qu L.H."/>
            <person name="Nelson D.R."/>
            <person name="Sanderfoot A.A."/>
            <person name="Spalding M.H."/>
            <person name="Kapitonov V.V."/>
            <person name="Ren Q."/>
            <person name="Ferris P."/>
            <person name="Lindquist E."/>
            <person name="Shapiro H."/>
            <person name="Lucas S.M."/>
            <person name="Grimwood J."/>
            <person name="Schmutz J."/>
            <person name="Cardol P."/>
            <person name="Cerutti H."/>
            <person name="Chanfreau G."/>
            <person name="Chen C.L."/>
            <person name="Cognat V."/>
            <person name="Croft M.T."/>
            <person name="Dent R."/>
            <person name="Dutcher S."/>
            <person name="Fernandez E."/>
            <person name="Fukuzawa H."/>
            <person name="Gonzalez-Ballester D."/>
            <person name="Gonzalez-Halphen D."/>
            <person name="Hallmann A."/>
            <person name="Hanikenne M."/>
            <person name="Hippler M."/>
            <person name="Inwood W."/>
            <person name="Jabbari K."/>
            <person name="Kalanon M."/>
            <person name="Kuras R."/>
            <person name="Lefebvre P.A."/>
            <person name="Lemaire S.D."/>
            <person name="Lobanov A.V."/>
            <person name="Lohr M."/>
            <person name="Manuell A."/>
            <person name="Meier I."/>
            <person name="Mets L."/>
            <person name="Mittag M."/>
            <person name="Mittelmeier T."/>
            <person name="Moroney J.V."/>
            <person name="Moseley J."/>
            <person name="Napoli C."/>
            <person name="Nedelcu A.M."/>
            <person name="Niyogi K."/>
            <person name="Novoselov S.V."/>
            <person name="Paulsen I.T."/>
            <person name="Pazour G."/>
            <person name="Purton S."/>
            <person name="Ral J.P."/>
            <person name="Riano-Pachon D.M."/>
            <person name="Riekhof W."/>
            <person name="Rymarquis L."/>
            <person name="Schroda M."/>
            <person name="Stern D."/>
            <person name="Umen J."/>
            <person name="Willows R."/>
            <person name="Wilson N."/>
            <person name="Zimmer S.L."/>
            <person name="Allmer J."/>
            <person name="Balk J."/>
            <person name="Bisova K."/>
            <person name="Chen C.J."/>
            <person name="Elias M."/>
            <person name="Gendler K."/>
            <person name="Hauser C."/>
            <person name="Lamb M.R."/>
            <person name="Ledford H."/>
            <person name="Long J.C."/>
            <person name="Minagawa J."/>
            <person name="Page M.D."/>
            <person name="Pan J."/>
            <person name="Pootakham W."/>
            <person name="Roje S."/>
            <person name="Rose A."/>
            <person name="Stahlberg E."/>
            <person name="Terauchi A.M."/>
            <person name="Yang P."/>
            <person name="Ball S."/>
            <person name="Bowler C."/>
            <person name="Dieckmann C.L."/>
            <person name="Gladyshev V.N."/>
            <person name="Green P."/>
            <person name="Jorgensen R."/>
            <person name="Mayfield S."/>
            <person name="Mueller-Roeber B."/>
            <person name="Rajamani S."/>
            <person name="Sayre R.T."/>
            <person name="Brokstein P."/>
            <person name="Dubchak I."/>
            <person name="Goodstein D."/>
            <person name="Hornick L."/>
            <person name="Huang Y.W."/>
            <person name="Jhaveri J."/>
            <person name="Luo Y."/>
            <person name="Martinez D."/>
            <person name="Ngau W.C."/>
            <person name="Otillar B."/>
            <person name="Poliakov A."/>
            <person name="Porter A."/>
            <person name="Szajkowski L."/>
            <person name="Werner G."/>
            <person name="Zhou K."/>
            <person name="Grigoriev I.V."/>
            <person name="Rokhsar D.S."/>
            <person name="Grossman A.R."/>
        </authorList>
    </citation>
    <scope>NUCLEOTIDE SEQUENCE [LARGE SCALE GENOMIC DNA]</scope>
    <source>
        <strain evidence="3">CC-503</strain>
    </source>
</reference>
<keyword evidence="3" id="KW-1185">Reference proteome</keyword>
<evidence type="ECO:0000313" key="3">
    <source>
        <dbReference type="Proteomes" id="UP000006906"/>
    </source>
</evidence>
<feature type="compositionally biased region" description="Polar residues" evidence="1">
    <location>
        <begin position="109"/>
        <end position="126"/>
    </location>
</feature>
<dbReference type="AlphaFoldDB" id="A0A2K3DV41"/>
<feature type="compositionally biased region" description="Basic and acidic residues" evidence="1">
    <location>
        <begin position="13"/>
        <end position="23"/>
    </location>
</feature>
<feature type="compositionally biased region" description="Gly residues" evidence="1">
    <location>
        <begin position="1"/>
        <end position="12"/>
    </location>
</feature>
<feature type="compositionally biased region" description="Low complexity" evidence="1">
    <location>
        <begin position="313"/>
        <end position="331"/>
    </location>
</feature>
<feature type="compositionally biased region" description="Gly residues" evidence="1">
    <location>
        <begin position="601"/>
        <end position="618"/>
    </location>
</feature>
<dbReference type="RefSeq" id="XP_042925497.1">
    <property type="nucleotide sequence ID" value="XM_043060368.1"/>
</dbReference>
<dbReference type="KEGG" id="cre:CHLRE_03g144124v5"/>
<dbReference type="PANTHER" id="PTHR24330:SF19">
    <property type="entry name" value="MEDIATOR OF RNA POLYMERASE II TRANSCRIPTION SUBUNIT 29"/>
    <property type="match status" value="1"/>
</dbReference>
<feature type="compositionally biased region" description="Basic and acidic residues" evidence="1">
    <location>
        <begin position="47"/>
        <end position="59"/>
    </location>
</feature>
<accession>A0A2K3DV41</accession>
<dbReference type="ExpressionAtlas" id="A0A2K3DV41">
    <property type="expression patterns" value="baseline"/>
</dbReference>
<feature type="region of interest" description="Disordered" evidence="1">
    <location>
        <begin position="1"/>
        <end position="128"/>
    </location>
</feature>
<name>A0A2K3DV41_CHLRE</name>
<dbReference type="InParanoid" id="A0A2K3DV41"/>
<gene>
    <name evidence="2" type="ORF">CHLRE_03g144124v5</name>
</gene>
<dbReference type="OrthoDB" id="540004at2759"/>
<dbReference type="InterPro" id="IPR052145">
    <property type="entry name" value="Mediator/Homeobox_domain"/>
</dbReference>
<dbReference type="Gramene" id="PNW84396">
    <property type="protein sequence ID" value="PNW84396"/>
    <property type="gene ID" value="CHLRE_03g144124v5"/>
</dbReference>
<dbReference type="GeneID" id="5721319"/>
<dbReference type="EMBL" id="CM008964">
    <property type="protein sequence ID" value="PNW84396.1"/>
    <property type="molecule type" value="Genomic_DNA"/>
</dbReference>
<feature type="region of interest" description="Disordered" evidence="1">
    <location>
        <begin position="594"/>
        <end position="618"/>
    </location>
</feature>
<feature type="compositionally biased region" description="Low complexity" evidence="1">
    <location>
        <begin position="455"/>
        <end position="468"/>
    </location>
</feature>
<feature type="compositionally biased region" description="Low complexity" evidence="1">
    <location>
        <begin position="70"/>
        <end position="86"/>
    </location>
</feature>
<evidence type="ECO:0000313" key="2">
    <source>
        <dbReference type="EMBL" id="PNW84396.1"/>
    </source>
</evidence>
<dbReference type="Gene3D" id="3.40.50.150">
    <property type="entry name" value="Vaccinia Virus protein VP39"/>
    <property type="match status" value="1"/>
</dbReference>
<feature type="compositionally biased region" description="Pro residues" evidence="1">
    <location>
        <begin position="99"/>
        <end position="108"/>
    </location>
</feature>
<sequence length="798" mass="79541">MAAGRSGGSGGGDRSRPDARERTPGGAGGGGGRGAGGKGKAPGKDVGAARRADRDRSDTFRSGVLAGGMRAPSLPAARRAPPQTAGPGAGSGAAGESGLPPPHPPPPQTAASQEVTWATARSQSPDQLPPVHGALLRVVGPLEAAGWAYWAVRRTAAWLQGAHVPLQHSHHQQQQQQQQQNQQQQAVSDVPGGSWPQGLPQAVAGGVSGSSAGEAVELELELQWDQLAAAHELFARPGSGWVASPIQQQPALGRAEFSLAAAAQPQPGPAGERGAAEPAAPAVTVVLGCTYNTVLRANPARVQVAAAPPQQLQLQQQQQQQQAGGTSAATSSSTESGGLLRVLVGPQAEAGGAAGQRRQHLVWVQSLYSVGVDAERAGDTQLAAAVADTLRRMQRELSAHNSAAWGRDTAFDAWCARFGPPEEAAARLLRDPGRCLGPLLPYLLQLGPRTPAAPRDVAAAATATATAPESSAHPGALPLTLPLRGLTAANLCGSHGHKAVALAALGAAHVTVVDVSAGNAAYATRLAAAAGLQVVAVKAAADGGSGGGGGSGGAVGAGAAGAGGDTLTGAGAGGGGGGGELRYLLADLAECAPQPQQPRTGAGGGGGSGSGSGDPGGGGGALLYDRQYDLVLMELGVLHYFLDLRALMRHTVAPLLRPGGRLVLREFHPVSTKLITSRGKKHKVTGDYFSTQPLAPMDVAYSKYEEAAAAAGAGLGAAEGDEGGGSGPGGGGGGGGVGGARARVLLRRWGLGEVVSAVCGGSGGRLALVCVDEEGGARLDDCGLPKLFTLVAERTQLP</sequence>
<feature type="region of interest" description="Disordered" evidence="1">
    <location>
        <begin position="455"/>
        <end position="475"/>
    </location>
</feature>
<dbReference type="PANTHER" id="PTHR24330">
    <property type="entry name" value="HOMEOBOX PROTEIN BARH-LIKE"/>
    <property type="match status" value="1"/>
</dbReference>
<evidence type="ECO:0000256" key="1">
    <source>
        <dbReference type="SAM" id="MobiDB-lite"/>
    </source>
</evidence>
<dbReference type="GO" id="GO:0008168">
    <property type="term" value="F:methyltransferase activity"/>
    <property type="evidence" value="ECO:0000318"/>
    <property type="project" value="GO_Central"/>
</dbReference>
<feature type="compositionally biased region" description="Low complexity" evidence="1">
    <location>
        <begin position="172"/>
        <end position="185"/>
    </location>
</feature>
<feature type="compositionally biased region" description="Gly residues" evidence="1">
    <location>
        <begin position="25"/>
        <end position="40"/>
    </location>
</feature>
<feature type="region of interest" description="Disordered" evidence="1">
    <location>
        <begin position="313"/>
        <end position="335"/>
    </location>
</feature>
<dbReference type="SUPFAM" id="SSF53335">
    <property type="entry name" value="S-adenosyl-L-methionine-dependent methyltransferases"/>
    <property type="match status" value="1"/>
</dbReference>
<proteinExistence type="predicted"/>
<organism evidence="2 3">
    <name type="scientific">Chlamydomonas reinhardtii</name>
    <name type="common">Chlamydomonas smithii</name>
    <dbReference type="NCBI Taxonomy" id="3055"/>
    <lineage>
        <taxon>Eukaryota</taxon>
        <taxon>Viridiplantae</taxon>
        <taxon>Chlorophyta</taxon>
        <taxon>core chlorophytes</taxon>
        <taxon>Chlorophyceae</taxon>
        <taxon>CS clade</taxon>
        <taxon>Chlamydomonadales</taxon>
        <taxon>Chlamydomonadaceae</taxon>
        <taxon>Chlamydomonas</taxon>
    </lineage>
</organism>